<keyword evidence="3" id="KW-1185">Reference proteome</keyword>
<evidence type="ECO:0000259" key="1">
    <source>
        <dbReference type="Pfam" id="PF01979"/>
    </source>
</evidence>
<dbReference type="InterPro" id="IPR006680">
    <property type="entry name" value="Amidohydro-rel"/>
</dbReference>
<dbReference type="RefSeq" id="XP_040653403.1">
    <property type="nucleotide sequence ID" value="XM_040803299.1"/>
</dbReference>
<dbReference type="InterPro" id="IPR051781">
    <property type="entry name" value="Metallo-dep_Hydrolase"/>
</dbReference>
<dbReference type="OrthoDB" id="194468at2759"/>
<dbReference type="Gene3D" id="3.30.110.90">
    <property type="entry name" value="Amidohydrolase"/>
    <property type="match status" value="1"/>
</dbReference>
<dbReference type="Pfam" id="PF01979">
    <property type="entry name" value="Amidohydro_1"/>
    <property type="match status" value="1"/>
</dbReference>
<dbReference type="EMBL" id="LAYC01000003">
    <property type="protein sequence ID" value="KYK54051.1"/>
    <property type="molecule type" value="Genomic_DNA"/>
</dbReference>
<proteinExistence type="predicted"/>
<dbReference type="SUPFAM" id="SSF51338">
    <property type="entry name" value="Composite domain of metallo-dependent hydrolases"/>
    <property type="match status" value="1"/>
</dbReference>
<evidence type="ECO:0000313" key="2">
    <source>
        <dbReference type="EMBL" id="KYK54051.1"/>
    </source>
</evidence>
<dbReference type="SUPFAM" id="SSF51556">
    <property type="entry name" value="Metallo-dependent hydrolases"/>
    <property type="match status" value="1"/>
</dbReference>
<dbReference type="Gene3D" id="3.40.50.10910">
    <property type="entry name" value="Amidohydrolase"/>
    <property type="match status" value="1"/>
</dbReference>
<dbReference type="InterPro" id="IPR032466">
    <property type="entry name" value="Metal_Hydrolase"/>
</dbReference>
<dbReference type="GO" id="GO:0016810">
    <property type="term" value="F:hydrolase activity, acting on carbon-nitrogen (but not peptide) bonds"/>
    <property type="evidence" value="ECO:0007669"/>
    <property type="project" value="InterPro"/>
</dbReference>
<feature type="domain" description="Amidohydrolase-related" evidence="1">
    <location>
        <begin position="51"/>
        <end position="377"/>
    </location>
</feature>
<dbReference type="PANTHER" id="PTHR43135">
    <property type="entry name" value="ALPHA-D-RIBOSE 1-METHYLPHOSPHONATE 5-TRIPHOSPHATE DIPHOSPHATASE"/>
    <property type="match status" value="1"/>
</dbReference>
<gene>
    <name evidence="2" type="ORF">DCS_06005</name>
</gene>
<sequence length="383" mass="41252">MASPCRTKLAIKNVRVFDGHGLTEPTTVVIEDGLIVTDAADADELDGRNGVLLPGLIDSHVHLGSEKHLRLLADWGVTTALGMGEWWPEKLPALRNRAGLTDIRSACLPATTPGSLHSKMLPIPRHATVSRPRDAAPFVRQRLAEGADYIKLIADQPGPDQATLDALVSAAHEGGKVVVAHALTFAPFAMALAAGADFITHLPRDKALDDDAVGRMLEGKPTVSIPTLTMMGRVCTPLPRSAVVRLLLQPSLLWTVVKARRHLLGRESVDNCTASLRRLHGAGVPILAGTDSNEEADSPFQIPHGESLHREMELLVEAGMSTLDVLRSATCLPARHFGLTDRGAVEAGKRADLVLLRDDPLEDIKATRSIERVWCAGVERIRS</sequence>
<dbReference type="GeneID" id="63718648"/>
<comment type="caution">
    <text evidence="2">The sequence shown here is derived from an EMBL/GenBank/DDBJ whole genome shotgun (WGS) entry which is preliminary data.</text>
</comment>
<name>A0A151GAE1_DRECN</name>
<dbReference type="AlphaFoldDB" id="A0A151GAE1"/>
<dbReference type="Proteomes" id="UP000076580">
    <property type="component" value="Chromosome 03"/>
</dbReference>
<dbReference type="Gene3D" id="2.30.40.10">
    <property type="entry name" value="Urease, subunit C, domain 1"/>
    <property type="match status" value="1"/>
</dbReference>
<accession>A0A151GAE1</accession>
<dbReference type="InterPro" id="IPR011059">
    <property type="entry name" value="Metal-dep_hydrolase_composite"/>
</dbReference>
<dbReference type="InParanoid" id="A0A151GAE1"/>
<reference evidence="2 3" key="1">
    <citation type="journal article" date="2016" name="Sci. Rep.">
        <title>Insights into Adaptations to a Near-Obligate Nematode Endoparasitic Lifestyle from the Finished Genome of Drechmeria coniospora.</title>
        <authorList>
            <person name="Zhang L."/>
            <person name="Zhou Z."/>
            <person name="Guo Q."/>
            <person name="Fokkens L."/>
            <person name="Miskei M."/>
            <person name="Pocsi I."/>
            <person name="Zhang W."/>
            <person name="Chen M."/>
            <person name="Wang L."/>
            <person name="Sun Y."/>
            <person name="Donzelli B.G."/>
            <person name="Gibson D.M."/>
            <person name="Nelson D.R."/>
            <person name="Luo J.G."/>
            <person name="Rep M."/>
            <person name="Liu H."/>
            <person name="Yang S."/>
            <person name="Wang J."/>
            <person name="Krasnoff S.B."/>
            <person name="Xu Y."/>
            <person name="Molnar I."/>
            <person name="Lin M."/>
        </authorList>
    </citation>
    <scope>NUCLEOTIDE SEQUENCE [LARGE SCALE GENOMIC DNA]</scope>
    <source>
        <strain evidence="2 3">ARSEF 6962</strain>
    </source>
</reference>
<protein>
    <submittedName>
        <fullName evidence="2">Adenine deaminase</fullName>
    </submittedName>
</protein>
<evidence type="ECO:0000313" key="3">
    <source>
        <dbReference type="Proteomes" id="UP000076580"/>
    </source>
</evidence>
<organism evidence="2 3">
    <name type="scientific">Drechmeria coniospora</name>
    <name type="common">Nematophagous fungus</name>
    <name type="synonym">Meria coniospora</name>
    <dbReference type="NCBI Taxonomy" id="98403"/>
    <lineage>
        <taxon>Eukaryota</taxon>
        <taxon>Fungi</taxon>
        <taxon>Dikarya</taxon>
        <taxon>Ascomycota</taxon>
        <taxon>Pezizomycotina</taxon>
        <taxon>Sordariomycetes</taxon>
        <taxon>Hypocreomycetidae</taxon>
        <taxon>Hypocreales</taxon>
        <taxon>Ophiocordycipitaceae</taxon>
        <taxon>Drechmeria</taxon>
    </lineage>
</organism>
<dbReference type="STRING" id="98403.A0A151GAE1"/>
<dbReference type="Gene3D" id="1.20.58.520">
    <property type="entry name" value="Amidohydrolase"/>
    <property type="match status" value="1"/>
</dbReference>
<dbReference type="PANTHER" id="PTHR43135:SF3">
    <property type="entry name" value="ALPHA-D-RIBOSE 1-METHYLPHOSPHONATE 5-TRIPHOSPHATE DIPHOSPHATASE"/>
    <property type="match status" value="1"/>
</dbReference>